<dbReference type="Proteomes" id="UP000653674">
    <property type="component" value="Unassembled WGS sequence"/>
</dbReference>
<evidence type="ECO:0000313" key="11">
    <source>
        <dbReference type="Proteomes" id="UP000653674"/>
    </source>
</evidence>
<dbReference type="GO" id="GO:0006508">
    <property type="term" value="P:proteolysis"/>
    <property type="evidence" value="ECO:0007669"/>
    <property type="project" value="UniProtKB-KW"/>
</dbReference>
<keyword evidence="3" id="KW-0645">Protease</keyword>
<evidence type="ECO:0000256" key="8">
    <source>
        <dbReference type="SAM" id="MobiDB-lite"/>
    </source>
</evidence>
<feature type="region of interest" description="Disordered" evidence="8">
    <location>
        <begin position="651"/>
        <end position="686"/>
    </location>
</feature>
<keyword evidence="6" id="KW-0482">Metalloprotease</keyword>
<evidence type="ECO:0000256" key="2">
    <source>
        <dbReference type="ARBA" id="ARBA00005988"/>
    </source>
</evidence>
<feature type="compositionally biased region" description="Polar residues" evidence="8">
    <location>
        <begin position="657"/>
        <end position="666"/>
    </location>
</feature>
<evidence type="ECO:0000259" key="9">
    <source>
        <dbReference type="PROSITE" id="PS52035"/>
    </source>
</evidence>
<dbReference type="Gene3D" id="2.60.120.380">
    <property type="match status" value="1"/>
</dbReference>
<evidence type="ECO:0000256" key="4">
    <source>
        <dbReference type="ARBA" id="ARBA00022801"/>
    </source>
</evidence>
<comment type="caution">
    <text evidence="10">The sequence shown here is derived from an EMBL/GenBank/DDBJ whole genome shotgun (WGS) entry which is preliminary data.</text>
</comment>
<dbReference type="Pfam" id="PF00246">
    <property type="entry name" value="Peptidase_M14"/>
    <property type="match status" value="1"/>
</dbReference>
<dbReference type="GO" id="GO:0008270">
    <property type="term" value="F:zinc ion binding"/>
    <property type="evidence" value="ECO:0007669"/>
    <property type="project" value="InterPro"/>
</dbReference>
<comment type="cofactor">
    <cofactor evidence="1">
        <name>Zn(2+)</name>
        <dbReference type="ChEBI" id="CHEBI:29105"/>
    </cofactor>
</comment>
<dbReference type="SUPFAM" id="SSF53187">
    <property type="entry name" value="Zn-dependent exopeptidases"/>
    <property type="match status" value="1"/>
</dbReference>
<evidence type="ECO:0000256" key="7">
    <source>
        <dbReference type="PROSITE-ProRule" id="PRU01379"/>
    </source>
</evidence>
<gene>
    <name evidence="10" type="ORF">Pfl04_36120</name>
</gene>
<keyword evidence="5" id="KW-0862">Zinc</keyword>
<organism evidence="10 11">
    <name type="scientific">Planosporangium flavigriseum</name>
    <dbReference type="NCBI Taxonomy" id="373681"/>
    <lineage>
        <taxon>Bacteria</taxon>
        <taxon>Bacillati</taxon>
        <taxon>Actinomycetota</taxon>
        <taxon>Actinomycetes</taxon>
        <taxon>Micromonosporales</taxon>
        <taxon>Micromonosporaceae</taxon>
        <taxon>Planosporangium</taxon>
    </lineage>
</organism>
<evidence type="ECO:0000256" key="1">
    <source>
        <dbReference type="ARBA" id="ARBA00001947"/>
    </source>
</evidence>
<protein>
    <submittedName>
        <fullName evidence="10">Peptidase M14</fullName>
    </submittedName>
</protein>
<proteinExistence type="inferred from homology"/>
<evidence type="ECO:0000313" key="10">
    <source>
        <dbReference type="EMBL" id="GIG75208.1"/>
    </source>
</evidence>
<dbReference type="GO" id="GO:0005615">
    <property type="term" value="C:extracellular space"/>
    <property type="evidence" value="ECO:0007669"/>
    <property type="project" value="TreeGrafter"/>
</dbReference>
<dbReference type="CDD" id="cd03859">
    <property type="entry name" value="M14_CPT"/>
    <property type="match status" value="1"/>
</dbReference>
<name>A0A8J3LRC0_9ACTN</name>
<sequence length="824" mass="88386">MGTVDTRGRKATHTALLVALAASGVTIATLGDPAQDRAAAAGKSTLTAVAAQARKCHEAPADRQRGVDGFDITATSTGLVRARLDPTDQRGRDSDWDVAVFDKATGRLVAASAGFRSHEVADGFVNAGDTLRVQGCRFAGNAHRVNVSVTFVAQPPAASEKAQLVAVSTPTRADKNELIRQDFDLTEAATDTTVDVILHGQADADRLRAAGFGFTVKIDDLADHIARTRESDRRYAAQEDRSDLPSGRTAYRRLADYDYEMKDLARRHPTLVKPITLAYRSIEGRDIDGIEITPNAGNTADGKPVFLNMGVHHAREWPSGESAMEWAYDLVNGYGRDQRTTRLVSATRAIVVPIVNPDGFSVSREATERGDAAARAYEYKRKNCSPVDAPTPDLREGLCPLTPAGPRRGTDLNRNYGGFWGGPGASTNWNGETYRGPAPFSEPEVGSIRELIAGRQVTNLITNHTYSNLVLRPPGVLATGDPVDEPLLYRLGEEMADKNGYNNIRSWQLYDTTGTTEDWSYWVTGGLGYTFEIGGTEFHPPFEVGVVAEYLGRAPAAGAGKGGNREAYFAMLESTANAAHHATITGRAPAGWTLRIHKEFQTPTSPVIGSDGTVGPALMYSDVLDSTLKTPGGQFAWHVNPSTRPYVAGRYGRYPSAPTQGAQPLSNPDGVPAENTGSPLDGPHEEIPFTVEGPPAADNGEAHVRIEWKNSDVDWDLYIVDAQGHVVGQSATGGTNFEDAVLIDPPPGTYRAVVVNYAQVPDQPVDDWTSPGVTFQPPKPPLPGVAEAWTLTCERPGGSIAAVHQVVVGRGGAVDLGDVCRHRK</sequence>
<dbReference type="InterPro" id="IPR000834">
    <property type="entry name" value="Peptidase_M14"/>
</dbReference>
<dbReference type="PANTHER" id="PTHR11705">
    <property type="entry name" value="PROTEASE FAMILY M14 CARBOXYPEPTIDASE A,B"/>
    <property type="match status" value="1"/>
</dbReference>
<dbReference type="GO" id="GO:0004181">
    <property type="term" value="F:metallocarboxypeptidase activity"/>
    <property type="evidence" value="ECO:0007669"/>
    <property type="project" value="InterPro"/>
</dbReference>
<evidence type="ECO:0000256" key="3">
    <source>
        <dbReference type="ARBA" id="ARBA00022670"/>
    </source>
</evidence>
<dbReference type="InterPro" id="IPR033810">
    <property type="entry name" value="Carboxypeptidase_T"/>
</dbReference>
<dbReference type="Gene3D" id="3.40.630.10">
    <property type="entry name" value="Zn peptidases"/>
    <property type="match status" value="1"/>
</dbReference>
<evidence type="ECO:0000256" key="6">
    <source>
        <dbReference type="ARBA" id="ARBA00023049"/>
    </source>
</evidence>
<dbReference type="PANTHER" id="PTHR11705:SF143">
    <property type="entry name" value="SLL0236 PROTEIN"/>
    <property type="match status" value="1"/>
</dbReference>
<reference evidence="10" key="1">
    <citation type="submission" date="2021-01" db="EMBL/GenBank/DDBJ databases">
        <title>Whole genome shotgun sequence of Planosporangium flavigriseum NBRC 105377.</title>
        <authorList>
            <person name="Komaki H."/>
            <person name="Tamura T."/>
        </authorList>
    </citation>
    <scope>NUCLEOTIDE SEQUENCE</scope>
    <source>
        <strain evidence="10">NBRC 105377</strain>
    </source>
</reference>
<comment type="similarity">
    <text evidence="2 7">Belongs to the peptidase M14 family.</text>
</comment>
<keyword evidence="4" id="KW-0378">Hydrolase</keyword>
<dbReference type="AlphaFoldDB" id="A0A8J3LRC0"/>
<dbReference type="SMART" id="SM00631">
    <property type="entry name" value="Zn_pept"/>
    <property type="match status" value="1"/>
</dbReference>
<dbReference type="RefSeq" id="WP_203981448.1">
    <property type="nucleotide sequence ID" value="NZ_BAAAQJ010000010.1"/>
</dbReference>
<dbReference type="EMBL" id="BONU01000028">
    <property type="protein sequence ID" value="GIG75208.1"/>
    <property type="molecule type" value="Genomic_DNA"/>
</dbReference>
<feature type="domain" description="Peptidase M14" evidence="9">
    <location>
        <begin position="250"/>
        <end position="563"/>
    </location>
</feature>
<accession>A0A8J3LRC0</accession>
<feature type="active site" description="Proton donor/acceptor" evidence="7">
    <location>
        <position position="532"/>
    </location>
</feature>
<evidence type="ECO:0000256" key="5">
    <source>
        <dbReference type="ARBA" id="ARBA00022833"/>
    </source>
</evidence>
<keyword evidence="11" id="KW-1185">Reference proteome</keyword>
<dbReference type="PROSITE" id="PS52035">
    <property type="entry name" value="PEPTIDASE_M14"/>
    <property type="match status" value="1"/>
</dbReference>